<dbReference type="Gene3D" id="3.40.50.720">
    <property type="entry name" value="NAD(P)-binding Rossmann-like Domain"/>
    <property type="match status" value="1"/>
</dbReference>
<dbReference type="InterPro" id="IPR013549">
    <property type="entry name" value="DUF1731"/>
</dbReference>
<evidence type="ECO:0000313" key="4">
    <source>
        <dbReference type="EMBL" id="GAA4096644.1"/>
    </source>
</evidence>
<dbReference type="InterPro" id="IPR010099">
    <property type="entry name" value="SDR39U1"/>
</dbReference>
<evidence type="ECO:0000313" key="5">
    <source>
        <dbReference type="Proteomes" id="UP001500392"/>
    </source>
</evidence>
<organism evidence="4 5">
    <name type="scientific">Zhongshania borealis</name>
    <dbReference type="NCBI Taxonomy" id="889488"/>
    <lineage>
        <taxon>Bacteria</taxon>
        <taxon>Pseudomonadati</taxon>
        <taxon>Pseudomonadota</taxon>
        <taxon>Gammaproteobacteria</taxon>
        <taxon>Cellvibrionales</taxon>
        <taxon>Spongiibacteraceae</taxon>
        <taxon>Zhongshania</taxon>
    </lineage>
</organism>
<feature type="domain" description="NAD-dependent epimerase/dehydratase" evidence="2">
    <location>
        <begin position="3"/>
        <end position="210"/>
    </location>
</feature>
<dbReference type="Pfam" id="PF08338">
    <property type="entry name" value="DUF1731"/>
    <property type="match status" value="1"/>
</dbReference>
<dbReference type="PANTHER" id="PTHR11092:SF0">
    <property type="entry name" value="EPIMERASE FAMILY PROTEIN SDR39U1"/>
    <property type="match status" value="1"/>
</dbReference>
<dbReference type="EMBL" id="BAABDM010000003">
    <property type="protein sequence ID" value="GAA4096644.1"/>
    <property type="molecule type" value="Genomic_DNA"/>
</dbReference>
<evidence type="ECO:0000256" key="1">
    <source>
        <dbReference type="ARBA" id="ARBA00009353"/>
    </source>
</evidence>
<dbReference type="SUPFAM" id="SSF51735">
    <property type="entry name" value="NAD(P)-binding Rossmann-fold domains"/>
    <property type="match status" value="1"/>
</dbReference>
<dbReference type="NCBIfam" id="TIGR01777">
    <property type="entry name" value="yfcH"/>
    <property type="match status" value="1"/>
</dbReference>
<feature type="domain" description="DUF1731" evidence="3">
    <location>
        <begin position="247"/>
        <end position="293"/>
    </location>
</feature>
<dbReference type="Pfam" id="PF01370">
    <property type="entry name" value="Epimerase"/>
    <property type="match status" value="1"/>
</dbReference>
<name>A0ABP7WTR2_9GAMM</name>
<gene>
    <name evidence="4" type="ORF">GCM10022414_21360</name>
</gene>
<dbReference type="InterPro" id="IPR001509">
    <property type="entry name" value="Epimerase_deHydtase"/>
</dbReference>
<accession>A0ABP7WTR2</accession>
<protein>
    <submittedName>
        <fullName evidence="4">TIGR01777 family oxidoreductase</fullName>
    </submittedName>
</protein>
<dbReference type="RefSeq" id="WP_344935644.1">
    <property type="nucleotide sequence ID" value="NZ_BAABDM010000003.1"/>
</dbReference>
<reference evidence="5" key="1">
    <citation type="journal article" date="2019" name="Int. J. Syst. Evol. Microbiol.">
        <title>The Global Catalogue of Microorganisms (GCM) 10K type strain sequencing project: providing services to taxonomists for standard genome sequencing and annotation.</title>
        <authorList>
            <consortium name="The Broad Institute Genomics Platform"/>
            <consortium name="The Broad Institute Genome Sequencing Center for Infectious Disease"/>
            <person name="Wu L."/>
            <person name="Ma J."/>
        </authorList>
    </citation>
    <scope>NUCLEOTIDE SEQUENCE [LARGE SCALE GENOMIC DNA]</scope>
    <source>
        <strain evidence="5">JCM 17304</strain>
    </source>
</reference>
<dbReference type="InterPro" id="IPR036291">
    <property type="entry name" value="NAD(P)-bd_dom_sf"/>
</dbReference>
<proteinExistence type="inferred from homology"/>
<keyword evidence="5" id="KW-1185">Reference proteome</keyword>
<evidence type="ECO:0000259" key="2">
    <source>
        <dbReference type="Pfam" id="PF01370"/>
    </source>
</evidence>
<sequence length="295" mass="31736">MNVLITGGTGFIGSALCNHLHQEGHRLIVKTRHPELVDSRMTAVSDLSELPAKDSIDAVINLAGESIAGKRWSAAQKQKIVASRIKTTEELIRFLEGLESKPSVLISASAIGVYGVGVTDDSIDESCTGDASFSSCLCAQWEACAMRAEGLGIRTCILRIGIVIGPGGGALAKMIPPFKLGLGGRIGSGKQWMSWIHLRDLISIIDLCITDMCFQGPINCTAPNPVTNREFTHVLGQCLKRPSRLPMPSFLVKLLLGEMGSELLLAGKQVRPAKLESLGFSFQFERLEPALLNVI</sequence>
<evidence type="ECO:0000259" key="3">
    <source>
        <dbReference type="Pfam" id="PF08338"/>
    </source>
</evidence>
<comment type="similarity">
    <text evidence="1">Belongs to the NAD(P)-dependent epimerase/dehydratase family. SDR39U1 subfamily.</text>
</comment>
<dbReference type="Proteomes" id="UP001500392">
    <property type="component" value="Unassembled WGS sequence"/>
</dbReference>
<dbReference type="PANTHER" id="PTHR11092">
    <property type="entry name" value="SUGAR NUCLEOTIDE EPIMERASE RELATED"/>
    <property type="match status" value="1"/>
</dbReference>
<comment type="caution">
    <text evidence="4">The sequence shown here is derived from an EMBL/GenBank/DDBJ whole genome shotgun (WGS) entry which is preliminary data.</text>
</comment>
<dbReference type="CDD" id="cd05242">
    <property type="entry name" value="SDR_a8"/>
    <property type="match status" value="1"/>
</dbReference>